<protein>
    <submittedName>
        <fullName evidence="10">Cps2E</fullName>
    </submittedName>
    <submittedName>
        <fullName evidence="9">Glucosyl-1-phosphate transferase</fullName>
    </submittedName>
</protein>
<proteinExistence type="inferred from homology"/>
<dbReference type="InterPro" id="IPR017475">
    <property type="entry name" value="EPS_sugar_tfrase"/>
</dbReference>
<dbReference type="InterPro" id="IPR003362">
    <property type="entry name" value="Bact_transf"/>
</dbReference>
<dbReference type="EMBL" id="KM972270">
    <property type="protein sequence ID" value="AKE80180.1"/>
    <property type="molecule type" value="Genomic_DNA"/>
</dbReference>
<dbReference type="PANTHER" id="PTHR30576:SF10">
    <property type="entry name" value="SLL5057 PROTEIN"/>
    <property type="match status" value="1"/>
</dbReference>
<evidence type="ECO:0000259" key="8">
    <source>
        <dbReference type="Pfam" id="PF02397"/>
    </source>
</evidence>
<feature type="transmembrane region" description="Helical" evidence="7">
    <location>
        <begin position="12"/>
        <end position="28"/>
    </location>
</feature>
<evidence type="ECO:0000256" key="6">
    <source>
        <dbReference type="ARBA" id="ARBA00023136"/>
    </source>
</evidence>
<organism evidence="9">
    <name type="scientific">Streptococcus suis</name>
    <dbReference type="NCBI Taxonomy" id="1307"/>
    <lineage>
        <taxon>Bacteria</taxon>
        <taxon>Bacillati</taxon>
        <taxon>Bacillota</taxon>
        <taxon>Bacilli</taxon>
        <taxon>Lactobacillales</taxon>
        <taxon>Streptococcaceae</taxon>
        <taxon>Streptococcus</taxon>
    </lineage>
</organism>
<feature type="transmembrane region" description="Helical" evidence="7">
    <location>
        <begin position="40"/>
        <end position="60"/>
    </location>
</feature>
<feature type="transmembrane region" description="Helical" evidence="7">
    <location>
        <begin position="267"/>
        <end position="291"/>
    </location>
</feature>
<keyword evidence="6 7" id="KW-0472">Membrane</keyword>
<dbReference type="Pfam" id="PF02397">
    <property type="entry name" value="Bac_transf"/>
    <property type="match status" value="1"/>
</dbReference>
<feature type="transmembrane region" description="Helical" evidence="7">
    <location>
        <begin position="72"/>
        <end position="90"/>
    </location>
</feature>
<reference evidence="10 11" key="2">
    <citation type="submission" date="2016-02" db="EMBL/GenBank/DDBJ databases">
        <authorList>
            <consortium name="Pathogen Informatics"/>
        </authorList>
    </citation>
    <scope>NUCLEOTIDE SEQUENCE [LARGE SCALE GENOMIC DNA]</scope>
    <source>
        <strain evidence="10 11">SS985</strain>
    </source>
</reference>
<evidence type="ECO:0000313" key="11">
    <source>
        <dbReference type="Proteomes" id="UP000071601"/>
    </source>
</evidence>
<dbReference type="RefSeq" id="WP_029744050.1">
    <property type="nucleotide sequence ID" value="NZ_CEGZ01000110.1"/>
</dbReference>
<dbReference type="GO" id="GO:0016780">
    <property type="term" value="F:phosphotransferase activity, for other substituted phosphate groups"/>
    <property type="evidence" value="ECO:0007669"/>
    <property type="project" value="TreeGrafter"/>
</dbReference>
<keyword evidence="4 7" id="KW-0812">Transmembrane</keyword>
<reference evidence="9" key="1">
    <citation type="journal article" date="2015" name="Appl. Environ. Microbiol.">
        <title>Eight Novel Capsular Polysaccharide Synthesis Gene Loci Identified in Nontypeable Streptococcus suis Isolates.</title>
        <authorList>
            <person name="Zheng H."/>
            <person name="Ji S."/>
            <person name="Liu Z."/>
            <person name="Lan R."/>
            <person name="Huang Y."/>
            <person name="Bai X."/>
            <person name="Gottschalk M."/>
            <person name="Xu J."/>
        </authorList>
    </citation>
    <scope>NUCLEOTIDE SEQUENCE</scope>
    <source>
        <strain evidence="9">YS43.seq__1</strain>
    </source>
</reference>
<comment type="subcellular location">
    <subcellularLocation>
        <location evidence="1">Membrane</location>
        <topology evidence="1">Multi-pass membrane protein</topology>
    </subcellularLocation>
</comment>
<evidence type="ECO:0000256" key="7">
    <source>
        <dbReference type="SAM" id="Phobius"/>
    </source>
</evidence>
<evidence type="ECO:0000256" key="5">
    <source>
        <dbReference type="ARBA" id="ARBA00022989"/>
    </source>
</evidence>
<sequence length="458" mass="52420">MININGYRQLRLALLELIAVFFAVFLTSQFPDSDLNRTGILSIFVLHFFAFNLSKIYVDIEKRGYLSEVEKTLAYSLILALLLTFTSFMLVDEVEISRRGLVYFSVINFGLVYLSNCIIRNYKHIFLVSKEQQKNTLLITTYERFRLMRGLFESELLPAKYLAGVVILGEGVANLELPAPLIPLEQAVDFATHEVVDHVFINLPSEIYDLKSLVSEFEILGIDVSVDINSFDFQALRNKKIQQIGDHSIVTFSSNFYKPSHIFMKRLLDICGAIVGLIFCGLASIILVPLIRKDGGPAVFVQKRVGKNGRIFKFYKFRSMYIDAEERKKELLSQNQMQGGMFKMDNDPRITPIGQFIRKTSLDELPQFYNVLMGDMSLVGTRPPTVDEFEKYTPSQKRRLSFKPGITGLWQVSGRSNITDFDEVVKLDVEYIDNWTIWSDVKILLKTVKVIVMREGAK</sequence>
<evidence type="ECO:0000256" key="1">
    <source>
        <dbReference type="ARBA" id="ARBA00004141"/>
    </source>
</evidence>
<evidence type="ECO:0000256" key="3">
    <source>
        <dbReference type="ARBA" id="ARBA00022679"/>
    </source>
</evidence>
<keyword evidence="5 7" id="KW-1133">Transmembrane helix</keyword>
<keyword evidence="3 9" id="KW-0808">Transferase</keyword>
<dbReference type="GO" id="GO:0016020">
    <property type="term" value="C:membrane"/>
    <property type="evidence" value="ECO:0007669"/>
    <property type="project" value="UniProtKB-SubCell"/>
</dbReference>
<dbReference type="PANTHER" id="PTHR30576">
    <property type="entry name" value="COLANIC BIOSYNTHESIS UDP-GLUCOSE LIPID CARRIER TRANSFERASE"/>
    <property type="match status" value="1"/>
</dbReference>
<evidence type="ECO:0000313" key="9">
    <source>
        <dbReference type="EMBL" id="AKE80180.1"/>
    </source>
</evidence>
<name>A0A0F6UXI5_STRSU</name>
<evidence type="ECO:0000256" key="2">
    <source>
        <dbReference type="ARBA" id="ARBA00006464"/>
    </source>
</evidence>
<dbReference type="EMBL" id="FILR01000016">
    <property type="protein sequence ID" value="CYX72070.1"/>
    <property type="molecule type" value="Genomic_DNA"/>
</dbReference>
<evidence type="ECO:0000256" key="4">
    <source>
        <dbReference type="ARBA" id="ARBA00022692"/>
    </source>
</evidence>
<feature type="transmembrane region" description="Helical" evidence="7">
    <location>
        <begin position="102"/>
        <end position="119"/>
    </location>
</feature>
<comment type="similarity">
    <text evidence="2">Belongs to the bacterial sugar transferase family.</text>
</comment>
<evidence type="ECO:0000313" key="10">
    <source>
        <dbReference type="EMBL" id="CYX72070.1"/>
    </source>
</evidence>
<feature type="domain" description="Bacterial sugar transferase" evidence="8">
    <location>
        <begin position="265"/>
        <end position="452"/>
    </location>
</feature>
<dbReference type="NCBIfam" id="TIGR03025">
    <property type="entry name" value="EPS_sugtrans"/>
    <property type="match status" value="1"/>
</dbReference>
<dbReference type="Proteomes" id="UP000071601">
    <property type="component" value="Unassembled WGS sequence"/>
</dbReference>
<dbReference type="AlphaFoldDB" id="A0A0F6UXI5"/>
<accession>A0A0F6UXI5</accession>
<gene>
    <name evidence="9" type="primary">cpsE</name>
    <name evidence="10" type="synonym">wcaJ</name>
    <name evidence="10" type="ORF">ERS132525_01560</name>
    <name evidence="9" type="ORF">YS43.seq-orf00005</name>
</gene>